<proteinExistence type="predicted"/>
<evidence type="ECO:0000313" key="2">
    <source>
        <dbReference type="Proteomes" id="UP001058074"/>
    </source>
</evidence>
<sequence>MKSKKLILALTMTCIIGLGVTTYASTDSVTTNNLIISCHHHGSELKNITGMNGSDYGKSVLKNKLGLSDKEINEAIKSGKSIYDLAKEKGMTKEQFKAALLEEKFKAIDKAVADGKITKSQGDSLKETVKNSMNSCDRNYSENSNKNQIENKNN</sequence>
<organism evidence="1 2">
    <name type="scientific">Inconstantimicrobium mannanitabidum</name>
    <dbReference type="NCBI Taxonomy" id="1604901"/>
    <lineage>
        <taxon>Bacteria</taxon>
        <taxon>Bacillati</taxon>
        <taxon>Bacillota</taxon>
        <taxon>Clostridia</taxon>
        <taxon>Eubacteriales</taxon>
        <taxon>Clostridiaceae</taxon>
        <taxon>Inconstantimicrobium</taxon>
    </lineage>
</organism>
<reference evidence="1" key="1">
    <citation type="journal article" date="2025" name="Int. J. Syst. Evol. Microbiol.">
        <title>Inconstantimicrobium mannanitabidum sp. nov., a novel member of the family Clostridiaceae isolated from anoxic soil under the treatment of reductive soil disinfestation.</title>
        <authorList>
            <person name="Ueki A."/>
            <person name="Tonouchi A."/>
            <person name="Honma S."/>
            <person name="Kaku N."/>
            <person name="Ueki K."/>
        </authorList>
    </citation>
    <scope>NUCLEOTIDE SEQUENCE</scope>
    <source>
        <strain evidence="1">TW13</strain>
    </source>
</reference>
<dbReference type="EMBL" id="BROD01000001">
    <property type="protein sequence ID" value="GKX65362.1"/>
    <property type="molecule type" value="Genomic_DNA"/>
</dbReference>
<protein>
    <submittedName>
        <fullName evidence="1">Uncharacterized protein</fullName>
    </submittedName>
</protein>
<evidence type="ECO:0000313" key="1">
    <source>
        <dbReference type="EMBL" id="GKX65362.1"/>
    </source>
</evidence>
<dbReference type="Proteomes" id="UP001058074">
    <property type="component" value="Unassembled WGS sequence"/>
</dbReference>
<gene>
    <name evidence="1" type="ORF">rsdtw13_06200</name>
</gene>
<comment type="caution">
    <text evidence="1">The sequence shown here is derived from an EMBL/GenBank/DDBJ whole genome shotgun (WGS) entry which is preliminary data.</text>
</comment>
<keyword evidence="2" id="KW-1185">Reference proteome</keyword>
<name>A0ACB5R867_9CLOT</name>
<accession>A0ACB5R867</accession>